<sequence>MQSLFFVTSDTSTLHFYWNTLKPQWVVGNPIVQQRELNRKILTPSNSLKTSYGYDFDRGEEPTTAVRLPVVIRKSGRTSRYTWDGTHLQLVSFGADTSECFTFHDWFRKILHFCSSAVRNFLIPRQVHENYMDYVKWKFLHRVFSSALQVLATQAMFRAIGIGYSRSLPSAAALNWLLKDGVGRLSRCIYTASMASAFDTNLKRVRLSTSILFSLSIGIELLTPVFPRYFLLLATVANIAKQISLACYLATSSTVHRSFAIADNLSEVSAKALIQTVCFDNVGLMLAALLNTLCKNNQRLQAGLPLVVYPIFSAIDLFGIYQGLKHVHLQTLTKDRLEIILDSWIELGFIPSPSEVSKDEGMNFLWSKGRGQWPIRIGCVDPKDPIPKISMLTMQNLGSEDFYFICMETCSGLRRNGQLGILLCLREGAGTTDIIMGLLQACHIRKALLQSSSRWEYILEASYISESAIREWFNLVEDGTEGDVNLLKEEIRKSGWAVQNILLNGQEQVRYTLLDS</sequence>
<dbReference type="Pfam" id="PF04884">
    <property type="entry name" value="UVB_sens_prot"/>
    <property type="match status" value="1"/>
</dbReference>
<feature type="domain" description="Protein root UVB sensitive/RUS" evidence="2">
    <location>
        <begin position="120"/>
        <end position="346"/>
    </location>
</feature>
<reference evidence="3" key="1">
    <citation type="journal article" date="2023" name="Plant J.">
        <title>The genome of the king protea, Protea cynaroides.</title>
        <authorList>
            <person name="Chang J."/>
            <person name="Duong T.A."/>
            <person name="Schoeman C."/>
            <person name="Ma X."/>
            <person name="Roodt D."/>
            <person name="Barker N."/>
            <person name="Li Z."/>
            <person name="Van de Peer Y."/>
            <person name="Mizrachi E."/>
        </authorList>
    </citation>
    <scope>NUCLEOTIDE SEQUENCE</scope>
    <source>
        <tissue evidence="3">Young leaves</tissue>
    </source>
</reference>
<evidence type="ECO:0000256" key="1">
    <source>
        <dbReference type="ARBA" id="ARBA00007558"/>
    </source>
</evidence>
<dbReference type="OrthoDB" id="364779at2759"/>
<evidence type="ECO:0000313" key="3">
    <source>
        <dbReference type="EMBL" id="KAJ4965607.1"/>
    </source>
</evidence>
<comment type="caution">
    <text evidence="3">The sequence shown here is derived from an EMBL/GenBank/DDBJ whole genome shotgun (WGS) entry which is preliminary data.</text>
</comment>
<dbReference type="Proteomes" id="UP001141806">
    <property type="component" value="Unassembled WGS sequence"/>
</dbReference>
<keyword evidence="4" id="KW-1185">Reference proteome</keyword>
<dbReference type="PANTHER" id="PTHR12770:SF29">
    <property type="entry name" value="PROTEIN ROOT UVB SENSITIVE 4"/>
    <property type="match status" value="1"/>
</dbReference>
<organism evidence="3 4">
    <name type="scientific">Protea cynaroides</name>
    <dbReference type="NCBI Taxonomy" id="273540"/>
    <lineage>
        <taxon>Eukaryota</taxon>
        <taxon>Viridiplantae</taxon>
        <taxon>Streptophyta</taxon>
        <taxon>Embryophyta</taxon>
        <taxon>Tracheophyta</taxon>
        <taxon>Spermatophyta</taxon>
        <taxon>Magnoliopsida</taxon>
        <taxon>Proteales</taxon>
        <taxon>Proteaceae</taxon>
        <taxon>Protea</taxon>
    </lineage>
</organism>
<accession>A0A9Q0QN05</accession>
<dbReference type="PANTHER" id="PTHR12770">
    <property type="entry name" value="RUS1 FAMILY PROTEIN C16ORF58"/>
    <property type="match status" value="1"/>
</dbReference>
<gene>
    <name evidence="3" type="ORF">NE237_017456</name>
</gene>
<dbReference type="InterPro" id="IPR006968">
    <property type="entry name" value="RUS_fam"/>
</dbReference>
<dbReference type="InterPro" id="IPR054549">
    <property type="entry name" value="UVB_sens_RUS_dom"/>
</dbReference>
<protein>
    <recommendedName>
        <fullName evidence="2">Protein root UVB sensitive/RUS domain-containing protein</fullName>
    </recommendedName>
</protein>
<proteinExistence type="inferred from homology"/>
<name>A0A9Q0QN05_9MAGN</name>
<evidence type="ECO:0000313" key="4">
    <source>
        <dbReference type="Proteomes" id="UP001141806"/>
    </source>
</evidence>
<comment type="similarity">
    <text evidence="1">Belongs to the RUS1 family.</text>
</comment>
<dbReference type="AlphaFoldDB" id="A0A9Q0QN05"/>
<dbReference type="EMBL" id="JAMYWD010000007">
    <property type="protein sequence ID" value="KAJ4965607.1"/>
    <property type="molecule type" value="Genomic_DNA"/>
</dbReference>
<evidence type="ECO:0000259" key="2">
    <source>
        <dbReference type="Pfam" id="PF04884"/>
    </source>
</evidence>